<organism evidence="2 3">
    <name type="scientific">Cymbomonas tetramitiformis</name>
    <dbReference type="NCBI Taxonomy" id="36881"/>
    <lineage>
        <taxon>Eukaryota</taxon>
        <taxon>Viridiplantae</taxon>
        <taxon>Chlorophyta</taxon>
        <taxon>Pyramimonadophyceae</taxon>
        <taxon>Pyramimonadales</taxon>
        <taxon>Pyramimonadaceae</taxon>
        <taxon>Cymbomonas</taxon>
    </lineage>
</organism>
<dbReference type="EMBL" id="LGRX02035483">
    <property type="protein sequence ID" value="KAK3234553.1"/>
    <property type="molecule type" value="Genomic_DNA"/>
</dbReference>
<dbReference type="AlphaFoldDB" id="A0AAE0BDF9"/>
<protein>
    <submittedName>
        <fullName evidence="2">Uncharacterized protein</fullName>
    </submittedName>
</protein>
<evidence type="ECO:0000313" key="3">
    <source>
        <dbReference type="Proteomes" id="UP001190700"/>
    </source>
</evidence>
<keyword evidence="1" id="KW-1133">Transmembrane helix</keyword>
<keyword evidence="1" id="KW-0472">Membrane</keyword>
<name>A0AAE0BDF9_9CHLO</name>
<gene>
    <name evidence="2" type="ORF">CYMTET_55104</name>
</gene>
<keyword evidence="1" id="KW-0812">Transmembrane</keyword>
<comment type="caution">
    <text evidence="2">The sequence shown here is derived from an EMBL/GenBank/DDBJ whole genome shotgun (WGS) entry which is preliminary data.</text>
</comment>
<accession>A0AAE0BDF9</accession>
<sequence length="817" mass="91173">MICRSYFYNIRQIVRTVAYFCLSLSVAAQFDDSMPNTQLASHDTLVCGVPSVKSTSIDNNERMHVEIDIPMPAGETSDSIAFAILFGDLKTANEKLAGTCKLQDLDIIFDPSGTAFSDILSDKCGQSGDGYDQYARYTGNTITDTRKTPPYKICPMIADGYICVPHRPVLRDVVWHTSVRNATDAPSVCNLGISTWKVSFDISDWTASQTMSDNGITKQQIDDAQIFTFPLRIFVTSVSKASQHAETYYSPYRFQLHQRASVFMNLPIMETQLSGFRSHYIRNFQQTSGDVTFGAISSLQDETVSLDIAKLTFEMVFFKEANYDSIPDISVDIDDLMVNIGDLTSSSTTYELYDMDDNSLPSGGHCLDATDTDVSIIMVHSAAEVVDRSEVMGTNDIRSYDGTFFKQVLNVTCYLRVQRGTLTMSDDHTVPLIFDYTHTYTDLNSTTLMTNPIRKPIAIFEHELILREMTMLEYETPLKGAMYKIPQEKIRNVDRDVWTVNDVRGSMVKAFSNRGDAPRLVKAVSVNTPIVAAVTLANENDLPNYDISLVAGFLTANKVDAPKFVAFGDGNKTQQTNKTITDPCNLHTYHTNDALLGMATLFKNESADAYATRLSSDVRSYLENRDDKNYFVKNDFFQINDILKTEPITMNHELGTFDGAQNVLILPFLPKFQIANNRPIDTYETRVCMIVEITNYADKSKTSASSRKLMQVTVSTEAGGVLDLQIAILGQDYPVTMCETNCSYDNGTDSNIILQMTKSTATGSHHIGNHDDNDETFTDTNWKLSISLMVLGCSAVLLLLALVGVYWYRASMQFEAD</sequence>
<evidence type="ECO:0000256" key="1">
    <source>
        <dbReference type="SAM" id="Phobius"/>
    </source>
</evidence>
<proteinExistence type="predicted"/>
<dbReference type="Proteomes" id="UP001190700">
    <property type="component" value="Unassembled WGS sequence"/>
</dbReference>
<keyword evidence="3" id="KW-1185">Reference proteome</keyword>
<reference evidence="2 3" key="1">
    <citation type="journal article" date="2015" name="Genome Biol. Evol.">
        <title>Comparative Genomics of a Bacterivorous Green Alga Reveals Evolutionary Causalities and Consequences of Phago-Mixotrophic Mode of Nutrition.</title>
        <authorList>
            <person name="Burns J.A."/>
            <person name="Paasch A."/>
            <person name="Narechania A."/>
            <person name="Kim E."/>
        </authorList>
    </citation>
    <scope>NUCLEOTIDE SEQUENCE [LARGE SCALE GENOMIC DNA]</scope>
    <source>
        <strain evidence="2 3">PLY_AMNH</strain>
    </source>
</reference>
<evidence type="ECO:0000313" key="2">
    <source>
        <dbReference type="EMBL" id="KAK3234553.1"/>
    </source>
</evidence>
<feature type="transmembrane region" description="Helical" evidence="1">
    <location>
        <begin position="786"/>
        <end position="808"/>
    </location>
</feature>